<reference evidence="2 3" key="1">
    <citation type="journal article" date="2001" name="Nature">
        <title>Initial sequencing and analysis of the human genome.</title>
        <authorList>
            <consortium name="International Human Genome Sequencing Consortium"/>
            <person name="Lander E.S."/>
            <person name="Linton L.M."/>
            <person name="Birren B."/>
            <person name="Nusbaum C."/>
            <person name="Zody M.C."/>
            <person name="Baldwin J."/>
            <person name="Devon K."/>
            <person name="Dewar K."/>
            <person name="Doyle M."/>
            <person name="FitzHugh W."/>
            <person name="Funke R."/>
            <person name="Gage D."/>
            <person name="Harris K."/>
            <person name="Heaford A."/>
            <person name="Howland J."/>
            <person name="Kann L."/>
            <person name="Lehoczky J."/>
            <person name="LeVine R."/>
            <person name="McEwan P."/>
            <person name="McKernan K."/>
            <person name="Meldrim J."/>
            <person name="Mesirov J.P."/>
            <person name="Miranda C."/>
            <person name="Morris W."/>
            <person name="Naylor J."/>
            <person name="Raymond C."/>
            <person name="Rosetti M."/>
            <person name="Santos R."/>
            <person name="Sheridan A."/>
            <person name="Sougnez C."/>
            <person name="Stange-Thomann N."/>
            <person name="Stojanovic N."/>
            <person name="Subramanian A."/>
            <person name="Wyman D."/>
            <person name="Rogers J."/>
            <person name="Sulston J."/>
            <person name="Ainscough R."/>
            <person name="Beck S."/>
            <person name="Bentley D."/>
            <person name="Burton J."/>
            <person name="Clee C."/>
            <person name="Carter N."/>
            <person name="Coulson A."/>
            <person name="Deadman R."/>
            <person name="Deloukas P."/>
            <person name="Dunham A."/>
            <person name="Dunham I."/>
            <person name="Durbin R."/>
            <person name="French L."/>
            <person name="Grafham D."/>
            <person name="Gregory S."/>
            <person name="Hubbard T."/>
            <person name="Humphray S."/>
            <person name="Hunt A."/>
            <person name="Jones M."/>
            <person name="Lloyd C."/>
            <person name="McMurray A."/>
            <person name="Matthews L."/>
            <person name="Mercer S."/>
            <person name="Milne S."/>
            <person name="Mullikin J.C."/>
            <person name="Mungall A."/>
            <person name="Plumb R."/>
            <person name="Ross M."/>
            <person name="Shownkeen R."/>
            <person name="Sims S."/>
            <person name="Waterston R.H."/>
            <person name="Wilson R.K."/>
            <person name="Hillier L.W."/>
            <person name="McPherson J.D."/>
            <person name="Marra M.A."/>
            <person name="Mardis E.R."/>
            <person name="Fulton L.A."/>
            <person name="Chinwalla A.T."/>
            <person name="Pepin K.H."/>
            <person name="Gish W.R."/>
            <person name="Chissoe S.L."/>
            <person name="Wendl M.C."/>
            <person name="Delehaunty K.D."/>
            <person name="Miner T.L."/>
            <person name="Delehaunty A."/>
            <person name="Kramer J.B."/>
            <person name="Cook L.L."/>
            <person name="Fulton R.S."/>
            <person name="Johnson D.L."/>
            <person name="Minx P.J."/>
            <person name="Clifton S.W."/>
            <person name="Hawkins T."/>
            <person name="Branscomb E."/>
            <person name="Predki P."/>
            <person name="Richardson P."/>
            <person name="Wenning S."/>
            <person name="Slezak T."/>
            <person name="Doggett N."/>
            <person name="Cheng J.F."/>
            <person name="Olsen A."/>
            <person name="Lucas S."/>
            <person name="Elkin C."/>
            <person name="Uberbacher E."/>
            <person name="Frazier M."/>
            <person name="Gibbs R.A."/>
            <person name="Muzny D.M."/>
            <person name="Scherer S.E."/>
            <person name="Bouck J.B."/>
            <person name="Sodergren E.J."/>
            <person name="Worley K.C."/>
            <person name="Rives C.M."/>
            <person name="Gorrell J.H."/>
            <person name="Metzker M.L."/>
            <person name="Naylor S.L."/>
            <person name="Kucherlapati R.S."/>
            <person name="Nelson D.L."/>
            <person name="Weinstock G.M."/>
            <person name="Sakaki Y."/>
            <person name="Fujiyama A."/>
            <person name="Hattori M."/>
            <person name="Yada T."/>
            <person name="Toyoda A."/>
            <person name="Itoh T."/>
            <person name="Kawagoe C."/>
            <person name="Watanabe H."/>
            <person name="Totoki Y."/>
            <person name="Taylor T."/>
            <person name="Weissenbach J."/>
            <person name="Heilig R."/>
            <person name="Saurin W."/>
            <person name="Artiguenave F."/>
            <person name="Brottier P."/>
            <person name="Bruls T."/>
            <person name="Pelletier E."/>
            <person name="Robert C."/>
            <person name="Wincker P."/>
            <person name="Smith D.R."/>
            <person name="Doucette-Stamm L."/>
            <person name="Rubenfield M."/>
            <person name="Weinstock K."/>
            <person name="Lee H.M."/>
            <person name="Dubois J."/>
            <person name="Rosenthal A."/>
            <person name="Platzer M."/>
            <person name="Nyakatura G."/>
            <person name="Taudien S."/>
            <person name="Rump A."/>
            <person name="Yang H."/>
            <person name="Yu J."/>
            <person name="Wang J."/>
            <person name="Huang G."/>
            <person name="Gu J."/>
            <person name="Hood L."/>
            <person name="Rowen L."/>
            <person name="Madan A."/>
            <person name="Qin S."/>
            <person name="Davis R.W."/>
            <person name="Federspiel N.A."/>
            <person name="Abola A.P."/>
            <person name="Proctor M.J."/>
            <person name="Myers R.M."/>
            <person name="Schmutz J."/>
            <person name="Dickson M."/>
            <person name="Grimwood J."/>
            <person name="Cox D.R."/>
            <person name="Olson M.V."/>
            <person name="Kaul R."/>
            <person name="Raymond C."/>
            <person name="Shimizu N."/>
            <person name="Kawasaki K."/>
            <person name="Minoshima S."/>
            <person name="Evans G.A."/>
            <person name="Athanasiou M."/>
            <person name="Schultz R."/>
            <person name="Roe B.A."/>
            <person name="Chen F."/>
            <person name="Pan H."/>
            <person name="Ramser J."/>
            <person name="Lehrach H."/>
            <person name="Reinhardt R."/>
            <person name="McCombie W.R."/>
            <person name="de la Bastide M."/>
            <person name="Dedhia N."/>
            <person name="Blocker H."/>
            <person name="Hornischer K."/>
            <person name="Nordsiek G."/>
            <person name="Agarwala R."/>
            <person name="Aravind L."/>
            <person name="Bailey J.A."/>
            <person name="Bateman A."/>
            <person name="Batzoglou S."/>
            <person name="Birney E."/>
            <person name="Bork P."/>
            <person name="Brown D.G."/>
            <person name="Burge C.B."/>
            <person name="Cerutti L."/>
            <person name="Chen H.C."/>
            <person name="Church D."/>
            <person name="Clamp M."/>
            <person name="Copley R.R."/>
            <person name="Doerks T."/>
            <person name="Eddy S.R."/>
            <person name="Eichler E.E."/>
            <person name="Furey T.S."/>
            <person name="Galagan J."/>
            <person name="Gilbert J.G."/>
            <person name="Harmon C."/>
            <person name="Hayashizaki Y."/>
            <person name="Haussler D."/>
            <person name="Hermjakob H."/>
            <person name="Hokamp K."/>
            <person name="Jang W."/>
            <person name="Johnson L.S."/>
            <person name="Jones T.A."/>
            <person name="Kasif S."/>
            <person name="Kaspryzk A."/>
            <person name="Kennedy S."/>
            <person name="Kent W.J."/>
            <person name="Kitts P."/>
            <person name="Koonin E.V."/>
            <person name="Korf I."/>
            <person name="Kulp D."/>
            <person name="Lancet D."/>
            <person name="Lowe T.M."/>
            <person name="McLysaght A."/>
            <person name="Mikkelsen T."/>
            <person name="Moran J.V."/>
            <person name="Mulder N."/>
            <person name="Pollara V.J."/>
            <person name="Ponting C.P."/>
            <person name="Schuler G."/>
            <person name="Schultz J."/>
            <person name="Slater G."/>
            <person name="Smit A.F."/>
            <person name="Stupka E."/>
            <person name="Szustakowski J."/>
            <person name="Thierry-Mieg D."/>
            <person name="Thierry-Mieg J."/>
            <person name="Wagner L."/>
            <person name="Wallis J."/>
            <person name="Wheeler R."/>
            <person name="Williams A."/>
            <person name="Wolf Y.I."/>
            <person name="Wolfe K.H."/>
            <person name="Yang S.P."/>
            <person name="Yeh R.F."/>
            <person name="Collins F."/>
            <person name="Guyer M.S."/>
            <person name="Peterson J."/>
            <person name="Felsenfeld A."/>
            <person name="Wetterstrand K.A."/>
            <person name="Patrinos A."/>
            <person name="Morgan M.J."/>
            <person name="de Jong P."/>
            <person name="Catanese J.J."/>
            <person name="Osoegawa K."/>
            <person name="Shizuya H."/>
            <person name="Choi S."/>
            <person name="Chen Y.J."/>
        </authorList>
    </citation>
    <scope>NUCLEOTIDE SEQUENCE [LARGE SCALE GENOMIC DNA]</scope>
</reference>
<feature type="compositionally biased region" description="Basic residues" evidence="1">
    <location>
        <begin position="1"/>
        <end position="10"/>
    </location>
</feature>
<dbReference type="Antibodypedia" id="17367">
    <property type="antibodies" value="185 antibodies from 30 providers"/>
</dbReference>
<dbReference type="EMBL" id="AC005192">
    <property type="status" value="NOT_ANNOTATED_CDS"/>
    <property type="molecule type" value="Genomic_DNA"/>
</dbReference>
<dbReference type="OrthoDB" id="686784at2759"/>
<dbReference type="HGNC" id="HGNC:5456">
    <property type="gene designation" value="IFRD1"/>
</dbReference>
<dbReference type="ChiTaRS" id="IFRD1">
    <property type="organism name" value="human"/>
</dbReference>
<accession>C9JLG5</accession>
<evidence type="ECO:0000313" key="3">
    <source>
        <dbReference type="Proteomes" id="UP000005640"/>
    </source>
</evidence>
<evidence type="ECO:0000313" key="2">
    <source>
        <dbReference type="Ensembl" id="ENSP00000402453.1"/>
    </source>
</evidence>
<evidence type="ECO:0000256" key="1">
    <source>
        <dbReference type="SAM" id="MobiDB-lite"/>
    </source>
</evidence>
<evidence type="ECO:0007829" key="5">
    <source>
        <dbReference type="PubMed" id="23186163"/>
    </source>
</evidence>
<dbReference type="EMBL" id="AC002459">
    <property type="status" value="NOT_ANNOTATED_CDS"/>
    <property type="molecule type" value="Genomic_DNA"/>
</dbReference>
<dbReference type="MassIVE" id="C9JLG5"/>
<feature type="region of interest" description="Disordered" evidence="1">
    <location>
        <begin position="1"/>
        <end position="62"/>
    </location>
</feature>
<reference evidence="4" key="4">
    <citation type="journal article" date="2011" name="BMC Syst. Biol.">
        <title>Initial characterization of the human central proteome.</title>
        <authorList>
            <person name="Burkard T.R."/>
            <person name="Planyavsky M."/>
            <person name="Kaupe I."/>
            <person name="Breitwieser F.P."/>
            <person name="Burckstummer T."/>
            <person name="Bennett K.L."/>
            <person name="Superti-Furga G."/>
            <person name="Colinge J."/>
        </authorList>
    </citation>
    <scope>IDENTIFICATION BY MASS SPECTROMETRY [LARGE SCALE ANALYSIS]</scope>
</reference>
<dbReference type="Proteomes" id="UP000005640">
    <property type="component" value="Chromosome 7"/>
</dbReference>
<dbReference type="GeneTree" id="ENSGT00390000013347"/>
<dbReference type="AlphaFoldDB" id="C9JLG5"/>
<reference evidence="2 3" key="3">
    <citation type="journal article" date="2004" name="Nature">
        <title>Finishing the euchromatic sequence of the human genome.</title>
        <authorList>
            <consortium name="International Human Genome Sequencing Consortium"/>
        </authorList>
    </citation>
    <scope>NUCLEOTIDE SEQUENCE [LARGE SCALE GENOMIC DNA]</scope>
</reference>
<feature type="non-terminal residue" evidence="2">
    <location>
        <position position="62"/>
    </location>
</feature>
<dbReference type="UCSC" id="uc064hdp.1">
    <property type="organism name" value="human"/>
</dbReference>
<dbReference type="HOGENOM" id="CLU_2910021_0_0_1"/>
<reference evidence="5" key="5">
    <citation type="journal article" date="2013" name="J. Proteome Res.">
        <title>Toward a comprehensive characterization of a human cancer cell phosphoproteome.</title>
        <authorList>
            <person name="Zhou H."/>
            <person name="Di Palma S."/>
            <person name="Preisinger C."/>
            <person name="Peng M."/>
            <person name="Polat A.N."/>
            <person name="Heck A.J."/>
            <person name="Mohammed S."/>
        </authorList>
    </citation>
    <scope>IDENTIFICATION BY MASS SPECTROMETRY [LARGE SCALE ANALYSIS]</scope>
</reference>
<feature type="compositionally biased region" description="Polar residues" evidence="1">
    <location>
        <begin position="49"/>
        <end position="62"/>
    </location>
</feature>
<sequence length="62" mass="6190">MPKNKKRNTPHRGSSAGGGGSGAAAATAATAGGQHRNVQPFSDEDASIETMSHCSGYSDPSS</sequence>
<feature type="compositionally biased region" description="Low complexity" evidence="1">
    <location>
        <begin position="23"/>
        <end position="33"/>
    </location>
</feature>
<dbReference type="ProteomicsDB" id="10704"/>
<gene>
    <name evidence="2" type="primary">IFRD1</name>
</gene>
<dbReference type="Ensembl" id="ENST00000445335.1">
    <property type="protein sequence ID" value="ENSP00000402453.1"/>
    <property type="gene ID" value="ENSG00000006652.15"/>
</dbReference>
<dbReference type="EMBL" id="AC079741">
    <property type="status" value="NOT_ANNOTATED_CDS"/>
    <property type="molecule type" value="Genomic_DNA"/>
</dbReference>
<dbReference type="OMA" id="EMHLHKF"/>
<dbReference type="Bgee" id="ENSG00000006652">
    <property type="expression patterns" value="Expressed in body of pancreas and 208 other cell types or tissues"/>
</dbReference>
<organism evidence="2 3">
    <name type="scientific">Homo sapiens</name>
    <name type="common">Human</name>
    <dbReference type="NCBI Taxonomy" id="9606"/>
    <lineage>
        <taxon>Eukaryota</taxon>
        <taxon>Metazoa</taxon>
        <taxon>Chordata</taxon>
        <taxon>Craniata</taxon>
        <taxon>Vertebrata</taxon>
        <taxon>Euteleostomi</taxon>
        <taxon>Mammalia</taxon>
        <taxon>Eutheria</taxon>
        <taxon>Euarchontoglires</taxon>
        <taxon>Primates</taxon>
        <taxon>Haplorrhini</taxon>
        <taxon>Catarrhini</taxon>
        <taxon>Hominidae</taxon>
        <taxon>Homo</taxon>
    </lineage>
</organism>
<dbReference type="ExpressionAtlas" id="C9JLG5">
    <property type="expression patterns" value="baseline and differential"/>
</dbReference>
<reference evidence="2 3" key="2">
    <citation type="journal article" date="2003" name="Nature">
        <title>The DNA sequence of human chromosome 7.</title>
        <authorList>
            <person name="Hillier L.W."/>
            <person name="Fulton R.S."/>
            <person name="Fulton L.A."/>
            <person name="Graves T.A."/>
            <person name="Pepin K.H."/>
            <person name="Wagner-McPherson C."/>
            <person name="Layman D."/>
            <person name="Maas J."/>
            <person name="Jaeger S."/>
            <person name="Walker R."/>
            <person name="Wylie K."/>
            <person name="Sekhon M."/>
            <person name="Becker M.C."/>
            <person name="O'Laughlin M.D."/>
            <person name="Schaller M.E."/>
            <person name="Fewell G.A."/>
            <person name="Delehaunty K.D."/>
            <person name="Miner T.L."/>
            <person name="Nash W.E."/>
            <person name="Cordes M."/>
            <person name="Du H."/>
            <person name="Sun H."/>
            <person name="Edwards J."/>
            <person name="Bradshaw-Cordum H."/>
            <person name="Ali J."/>
            <person name="Andrews S."/>
            <person name="Isak A."/>
            <person name="Vanbrunt A."/>
            <person name="Nguyen C."/>
            <person name="Du F."/>
            <person name="Lamar B."/>
            <person name="Courtney L."/>
            <person name="Kalicki J."/>
            <person name="Ozersky P."/>
            <person name="Bielicki L."/>
            <person name="Scott K."/>
            <person name="Holmes A."/>
            <person name="Harkins R."/>
            <person name="Harris A."/>
            <person name="Strong C.M."/>
            <person name="Hou S."/>
            <person name="Tomlinson C."/>
            <person name="Dauphin-Kohlberg S."/>
            <person name="Kozlowicz-Reilly A."/>
            <person name="Leonard S."/>
            <person name="Rohlfing T."/>
            <person name="Rock S.M."/>
            <person name="Tin-Wollam A.M."/>
            <person name="Abbott A."/>
            <person name="Minx P."/>
            <person name="Maupin R."/>
            <person name="Strowmatt C."/>
            <person name="Latreille P."/>
            <person name="Miller N."/>
            <person name="Johnson D."/>
            <person name="Murray J."/>
            <person name="Woessner J.P."/>
            <person name="Wendl M.C."/>
            <person name="Yang S.P."/>
            <person name="Schultz B.R."/>
            <person name="Wallis J.W."/>
            <person name="Spieth J."/>
            <person name="Bieri T.A."/>
            <person name="Nelson J.O."/>
            <person name="Berkowicz N."/>
            <person name="Wohldmann P.E."/>
            <person name="Cook L.L."/>
            <person name="Hickenbotham M.T."/>
            <person name="Eldred J."/>
            <person name="Williams D."/>
            <person name="Bedell J.A."/>
            <person name="Mardis E.R."/>
            <person name="Clifton S.W."/>
            <person name="Chissoe S.L."/>
            <person name="Marra M.A."/>
            <person name="Raymond C."/>
            <person name="Haugen E."/>
            <person name="Gillett W."/>
            <person name="Zhou Y."/>
            <person name="James R."/>
            <person name="Phelps K."/>
            <person name="Iadanoto S."/>
            <person name="Bubb K."/>
            <person name="Simms E."/>
            <person name="Levy R."/>
            <person name="Clendenning J."/>
            <person name="Kaul R."/>
            <person name="Kent W.J."/>
            <person name="Furey T.S."/>
            <person name="Baertsch R.A."/>
            <person name="Brent M.R."/>
            <person name="Keibler E."/>
            <person name="Flicek P."/>
            <person name="Bork P."/>
            <person name="Suyama M."/>
            <person name="Bailey J.A."/>
            <person name="Portnoy M.E."/>
            <person name="Torrents D."/>
            <person name="Chinwalla A.T."/>
            <person name="Gish W.R."/>
            <person name="Eddy S.R."/>
            <person name="McPherson J.D."/>
            <person name="Olson M.V."/>
            <person name="Eichler E.E."/>
            <person name="Green E.D."/>
            <person name="Waterston R.H."/>
            <person name="Wilson R.K."/>
        </authorList>
    </citation>
    <scope>NUCLEOTIDE SEQUENCE [LARGE SCALE GENOMIC DNA]</scope>
</reference>
<reference evidence="2" key="6">
    <citation type="submission" date="2025-08" db="UniProtKB">
        <authorList>
            <consortium name="Ensembl"/>
        </authorList>
    </citation>
    <scope>IDENTIFICATION</scope>
</reference>
<dbReference type="VEuPathDB" id="HostDB:ENSG00000006652"/>
<keyword evidence="3" id="KW-1185">Reference proteome</keyword>
<evidence type="ECO:0007829" key="4">
    <source>
        <dbReference type="PubMed" id="21269460"/>
    </source>
</evidence>
<protein>
    <submittedName>
        <fullName evidence="2">Interferon related developmental regulator 1</fullName>
    </submittedName>
</protein>
<reference evidence="2" key="7">
    <citation type="submission" date="2025-09" db="UniProtKB">
        <authorList>
            <consortium name="Ensembl"/>
        </authorList>
    </citation>
    <scope>IDENTIFICATION</scope>
</reference>
<name>C9JLG5_HUMAN</name>
<dbReference type="OpenTargets" id="ENSG00000006652"/>
<proteinExistence type="evidence at protein level"/>